<evidence type="ECO:0000313" key="2">
    <source>
        <dbReference type="EMBL" id="MBK1669213.1"/>
    </source>
</evidence>
<evidence type="ECO:0008006" key="4">
    <source>
        <dbReference type="Google" id="ProtNLM"/>
    </source>
</evidence>
<sequence length="209" mass="22575">MRARAWTCSRTRRTRPRLTATGSGCSSGASERPPRCGPHNSRRVRPSEAMAMKVQYETGAKTIIKKEVEKKGWTSILIQGGGRKSTPGVVHTVGLTATYGSPEILVAGMDLKAGERVLDALVADIRAEGAPSVGEKLTGYLPASAGDLVLLDMADDQARIWMPVADWYNGGQFSGLQAIWPDTRGRYPWDEGFDPGPDSSQPLLTPRAH</sequence>
<name>A0ABS1DI73_9PROT</name>
<gene>
    <name evidence="2" type="ORF">CKO28_14340</name>
</gene>
<keyword evidence="3" id="KW-1185">Reference proteome</keyword>
<dbReference type="EMBL" id="NRRL01000041">
    <property type="protein sequence ID" value="MBK1669213.1"/>
    <property type="molecule type" value="Genomic_DNA"/>
</dbReference>
<evidence type="ECO:0000256" key="1">
    <source>
        <dbReference type="SAM" id="MobiDB-lite"/>
    </source>
</evidence>
<comment type="caution">
    <text evidence="2">The sequence shown here is derived from an EMBL/GenBank/DDBJ whole genome shotgun (WGS) entry which is preliminary data.</text>
</comment>
<dbReference type="InterPro" id="IPR025358">
    <property type="entry name" value="DUF4262"/>
</dbReference>
<dbReference type="Proteomes" id="UP001296873">
    <property type="component" value="Unassembled WGS sequence"/>
</dbReference>
<dbReference type="Pfam" id="PF14081">
    <property type="entry name" value="DUF4262"/>
    <property type="match status" value="1"/>
</dbReference>
<feature type="region of interest" description="Disordered" evidence="1">
    <location>
        <begin position="1"/>
        <end position="43"/>
    </location>
</feature>
<protein>
    <recommendedName>
        <fullName evidence="4">DUF4262 domain-containing protein</fullName>
    </recommendedName>
</protein>
<feature type="region of interest" description="Disordered" evidence="1">
    <location>
        <begin position="187"/>
        <end position="209"/>
    </location>
</feature>
<proteinExistence type="predicted"/>
<evidence type="ECO:0000313" key="3">
    <source>
        <dbReference type="Proteomes" id="UP001296873"/>
    </source>
</evidence>
<feature type="compositionally biased region" description="Low complexity" evidence="1">
    <location>
        <begin position="17"/>
        <end position="30"/>
    </location>
</feature>
<organism evidence="2 3">
    <name type="scientific">Rhodovibrio sodomensis</name>
    <dbReference type="NCBI Taxonomy" id="1088"/>
    <lineage>
        <taxon>Bacteria</taxon>
        <taxon>Pseudomonadati</taxon>
        <taxon>Pseudomonadota</taxon>
        <taxon>Alphaproteobacteria</taxon>
        <taxon>Rhodospirillales</taxon>
        <taxon>Rhodovibrionaceae</taxon>
        <taxon>Rhodovibrio</taxon>
    </lineage>
</organism>
<reference evidence="2 3" key="1">
    <citation type="journal article" date="2020" name="Microorganisms">
        <title>Osmotic Adaptation and Compatible Solute Biosynthesis of Phototrophic Bacteria as Revealed from Genome Analyses.</title>
        <authorList>
            <person name="Imhoff J.F."/>
            <person name="Rahn T."/>
            <person name="Kunzel S."/>
            <person name="Keller A."/>
            <person name="Neulinger S.C."/>
        </authorList>
    </citation>
    <scope>NUCLEOTIDE SEQUENCE [LARGE SCALE GENOMIC DNA]</scope>
    <source>
        <strain evidence="2 3">DSM 9895</strain>
    </source>
</reference>
<accession>A0ABS1DI73</accession>